<sequence length="789" mass="91099">MVLRRLPITVVYVVVSLGAFVSANRSFSFTRSALKSRKDEVQKLIEFGIDSYLNFGYPYDEVRPISCVPNTRNYEDPDDLVKNDVLGNFTTTLIDSLSTVAVIGDRTRFHYMVNLLRETYLPNNMTFEIDSTVQVFETTIRIVGGLISAHLYATDSRKKVWLGDDYTDSFLLLMAKDMADRLLPAYLTETGLPVPRINLKKGIHGIPWEQITENNIAGMASPMLEFTLLSYLTGDDKYAQVTRYAFDKIWSMRSNLDLLPWSINPIDKTCYVTTTGIGASIDSFYEYALKGSVLFDDPQLYQIWHQSSNALRINSRSDWFYTNVNTATGYTNIEWIDSLSAFFPGLEVLSGDLDDARDKHLMFMKLWNNYGGIPERWTFQSGISGLTMGPEMCLPLEWYPLRPEFIESTYFLYRATKDPFYLNIGYKILHDFQTRFKQRCGFSGLQNIATGEMQDRMETFVIGETLKYLYLLFDEDNELHSTRDNAIFSTEAHPVWLTNEVKRNYREKHYFNDSLYLTHLEKCKSGERNDITRGNRNTENSLELVFRKEDPTLLRVVPTIGNCPNTVTHRDRGMSLPHSKLLSSYNRLFEIDHRYNDTLISPWYLQNEIAMELDPQFYEMWHDPRSSVSKPYPTTQSFDLIFDYEGPYVSPQRSVDGSIYHFTSFQGRRKFRLERLEVDKIDHYGGTRSALRYLETADTVDLHSGRCGNYAASLSPPFVYRVTVVDGFNVPPNGKAVLKRKDVLDRYSENQNNDPFPQNSDPQRMLGLGYNKKGQLLLNCIPLVNVYIQ</sequence>
<dbReference type="AlphaFoldDB" id="J7RSH6"/>
<dbReference type="RefSeq" id="XP_022467117.1">
    <property type="nucleotide sequence ID" value="XM_022610864.1"/>
</dbReference>
<dbReference type="InterPro" id="IPR044674">
    <property type="entry name" value="EDEM1/2/3"/>
</dbReference>
<keyword evidence="6" id="KW-0106">Calcium</keyword>
<evidence type="ECO:0000256" key="5">
    <source>
        <dbReference type="PIRSR" id="PIRSR601382-1"/>
    </source>
</evidence>
<comment type="subcellular location">
    <subcellularLocation>
        <location evidence="1">Endoplasmic reticulum</location>
    </subcellularLocation>
</comment>
<dbReference type="Proteomes" id="UP000006310">
    <property type="component" value="Chromosome 13"/>
</dbReference>
<dbReference type="GO" id="GO:0106055">
    <property type="term" value="C:mannosyl-oligosaccharide 1,2-alpha-mannosidase complex"/>
    <property type="evidence" value="ECO:0007669"/>
    <property type="project" value="EnsemblFungi"/>
</dbReference>
<dbReference type="HOGENOM" id="CLU_003818_5_3_1"/>
<feature type="active site" evidence="5">
    <location>
        <position position="282"/>
    </location>
</feature>
<comment type="cofactor">
    <cofactor evidence="6">
        <name>Ca(2+)</name>
        <dbReference type="ChEBI" id="CHEBI:29108"/>
    </cofactor>
</comment>
<evidence type="ECO:0000256" key="2">
    <source>
        <dbReference type="ARBA" id="ARBA00007658"/>
    </source>
</evidence>
<feature type="active site" description="Proton donor" evidence="5">
    <location>
        <position position="375"/>
    </location>
</feature>
<evidence type="ECO:0000256" key="1">
    <source>
        <dbReference type="ARBA" id="ARBA00004240"/>
    </source>
</evidence>
<accession>J7RSH6</accession>
<dbReference type="GO" id="GO:0005509">
    <property type="term" value="F:calcium ion binding"/>
    <property type="evidence" value="ECO:0007669"/>
    <property type="project" value="InterPro"/>
</dbReference>
<dbReference type="PRINTS" id="PR00747">
    <property type="entry name" value="GLYHDRLASE47"/>
</dbReference>
<dbReference type="OrthoDB" id="8118055at2759"/>
<dbReference type="GO" id="GO:0005975">
    <property type="term" value="P:carbohydrate metabolic process"/>
    <property type="evidence" value="ECO:0007669"/>
    <property type="project" value="InterPro"/>
</dbReference>
<evidence type="ECO:0000256" key="7">
    <source>
        <dbReference type="RuleBase" id="RU361193"/>
    </source>
</evidence>
<keyword evidence="4" id="KW-0325">Glycoprotein</keyword>
<dbReference type="Pfam" id="PF01532">
    <property type="entry name" value="Glyco_hydro_47"/>
    <property type="match status" value="1"/>
</dbReference>
<dbReference type="GO" id="GO:0097466">
    <property type="term" value="P:ubiquitin-dependent glycoprotein ERAD pathway"/>
    <property type="evidence" value="ECO:0007669"/>
    <property type="project" value="EnsemblFungi"/>
</dbReference>
<dbReference type="GO" id="GO:0030246">
    <property type="term" value="F:carbohydrate binding"/>
    <property type="evidence" value="ECO:0007669"/>
    <property type="project" value="EnsemblFungi"/>
</dbReference>
<feature type="binding site" evidence="6">
    <location>
        <position position="490"/>
    </location>
    <ligand>
        <name>Ca(2+)</name>
        <dbReference type="ChEBI" id="CHEBI:29108"/>
    </ligand>
</feature>
<organism evidence="8 9">
    <name type="scientific">Huiozyma naganishii (strain ATCC MYA-139 / BCRC 22969 / CBS 8797 / KCTC 17520 / NBRC 10181 / NCYC 3082 / Yp74L-3)</name>
    <name type="common">Yeast</name>
    <name type="synonym">Kazachstania naganishii</name>
    <dbReference type="NCBI Taxonomy" id="1071383"/>
    <lineage>
        <taxon>Eukaryota</taxon>
        <taxon>Fungi</taxon>
        <taxon>Dikarya</taxon>
        <taxon>Ascomycota</taxon>
        <taxon>Saccharomycotina</taxon>
        <taxon>Saccharomycetes</taxon>
        <taxon>Saccharomycetales</taxon>
        <taxon>Saccharomycetaceae</taxon>
        <taxon>Huiozyma</taxon>
    </lineage>
</organism>
<gene>
    <name evidence="8" type="primary">KNAG0M00200</name>
    <name evidence="8" type="ordered locus">KNAG_0M00200</name>
</gene>
<dbReference type="GO" id="GO:0044322">
    <property type="term" value="C:endoplasmic reticulum quality control compartment"/>
    <property type="evidence" value="ECO:0007669"/>
    <property type="project" value="GOC"/>
</dbReference>
<keyword evidence="7" id="KW-0378">Hydrolase</keyword>
<dbReference type="GO" id="GO:1900103">
    <property type="term" value="P:positive regulation of endoplasmic reticulum unfolded protein response"/>
    <property type="evidence" value="ECO:0007669"/>
    <property type="project" value="EnsemblFungi"/>
</dbReference>
<dbReference type="InterPro" id="IPR001382">
    <property type="entry name" value="Glyco_hydro_47"/>
</dbReference>
<dbReference type="EMBL" id="HE978326">
    <property type="protein sequence ID" value="CCK72873.1"/>
    <property type="molecule type" value="Genomic_DNA"/>
</dbReference>
<reference evidence="8 9" key="1">
    <citation type="journal article" date="2011" name="Proc. Natl. Acad. Sci. U.S.A.">
        <title>Evolutionary erosion of yeast sex chromosomes by mating-type switching accidents.</title>
        <authorList>
            <person name="Gordon J.L."/>
            <person name="Armisen D."/>
            <person name="Proux-Wera E."/>
            <person name="Oheigeartaigh S.S."/>
            <person name="Byrne K.P."/>
            <person name="Wolfe K.H."/>
        </authorList>
    </citation>
    <scope>NUCLEOTIDE SEQUENCE [LARGE SCALE GENOMIC DNA]</scope>
    <source>
        <strain evidence="9">ATCC MYA-139 / BCRC 22969 / CBS 8797 / CCRC 22969 / KCTC 17520 / NBRC 10181 / NCYC 3082</strain>
    </source>
</reference>
<dbReference type="STRING" id="1071383.J7RSH6"/>
<dbReference type="PANTHER" id="PTHR45679">
    <property type="entry name" value="ER DEGRADATION-ENHANCING ALPHA-MANNOSIDASE-LIKE PROTEIN 2"/>
    <property type="match status" value="1"/>
</dbReference>
<dbReference type="GO" id="GO:1904380">
    <property type="term" value="P:endoplasmic reticulum mannose trimming"/>
    <property type="evidence" value="ECO:0007669"/>
    <property type="project" value="EnsemblFungi"/>
</dbReference>
<name>J7RSH6_HUIN7</name>
<evidence type="ECO:0000313" key="9">
    <source>
        <dbReference type="Proteomes" id="UP000006310"/>
    </source>
</evidence>
<evidence type="ECO:0000256" key="3">
    <source>
        <dbReference type="ARBA" id="ARBA00022824"/>
    </source>
</evidence>
<comment type="similarity">
    <text evidence="2 7">Belongs to the glycosyl hydrolase 47 family.</text>
</comment>
<feature type="active site" evidence="5">
    <location>
        <position position="404"/>
    </location>
</feature>
<dbReference type="eggNOG" id="KOG2429">
    <property type="taxonomic scope" value="Eukaryota"/>
</dbReference>
<dbReference type="InterPro" id="IPR036026">
    <property type="entry name" value="Seven-hairpin_glycosidases"/>
</dbReference>
<dbReference type="Gene3D" id="1.50.10.10">
    <property type="match status" value="1"/>
</dbReference>
<dbReference type="GO" id="GO:0004571">
    <property type="term" value="F:mannosyl-oligosaccharide 1,2-alpha-mannosidase activity"/>
    <property type="evidence" value="ECO:0007669"/>
    <property type="project" value="EnsemblFungi"/>
</dbReference>
<dbReference type="GeneID" id="34528653"/>
<feature type="active site" description="Proton donor" evidence="5">
    <location>
        <position position="137"/>
    </location>
</feature>
<evidence type="ECO:0000313" key="8">
    <source>
        <dbReference type="EMBL" id="CCK72873.1"/>
    </source>
</evidence>
<dbReference type="OMA" id="EAHPMWL"/>
<evidence type="ECO:0000256" key="6">
    <source>
        <dbReference type="PIRSR" id="PIRSR601382-2"/>
    </source>
</evidence>
<dbReference type="PANTHER" id="PTHR45679:SF5">
    <property type="entry name" value="ER DEGRADATION-ENHANCING ALPHA-MANNOSIDASE-LIKE PROTEIN 1"/>
    <property type="match status" value="1"/>
</dbReference>
<dbReference type="SUPFAM" id="SSF48225">
    <property type="entry name" value="Seven-hairpin glycosidases"/>
    <property type="match status" value="1"/>
</dbReference>
<proteinExistence type="inferred from homology"/>
<dbReference type="KEGG" id="kng:KNAG_0M00200"/>
<keyword evidence="9" id="KW-1185">Reference proteome</keyword>
<protein>
    <recommendedName>
        <fullName evidence="7">alpha-1,2-Mannosidase</fullName>
        <ecNumber evidence="7">3.2.1.-</ecNumber>
    </recommendedName>
</protein>
<keyword evidence="7" id="KW-0326">Glycosidase</keyword>
<keyword evidence="6" id="KW-0479">Metal-binding</keyword>
<keyword evidence="3" id="KW-0256">Endoplasmic reticulum</keyword>
<reference evidence="9" key="2">
    <citation type="submission" date="2012-08" db="EMBL/GenBank/DDBJ databases">
        <title>Genome sequence of Kazachstania naganishii.</title>
        <authorList>
            <person name="Gordon J.L."/>
            <person name="Armisen D."/>
            <person name="Proux-Wera E."/>
            <person name="OhEigeartaigh S.S."/>
            <person name="Byrne K.P."/>
            <person name="Wolfe K.H."/>
        </authorList>
    </citation>
    <scope>NUCLEOTIDE SEQUENCE [LARGE SCALE GENOMIC DNA]</scope>
    <source>
        <strain evidence="9">ATCC MYA-139 / BCRC 22969 / CBS 8797 / CCRC 22969 / KCTC 17520 / NBRC 10181 / NCYC 3082</strain>
    </source>
</reference>
<dbReference type="EC" id="3.2.1.-" evidence="7"/>
<dbReference type="GO" id="GO:0016020">
    <property type="term" value="C:membrane"/>
    <property type="evidence" value="ECO:0007669"/>
    <property type="project" value="InterPro"/>
</dbReference>
<dbReference type="InterPro" id="IPR012341">
    <property type="entry name" value="6hp_glycosidase-like_sf"/>
</dbReference>
<evidence type="ECO:0000256" key="4">
    <source>
        <dbReference type="ARBA" id="ARBA00023180"/>
    </source>
</evidence>